<organism evidence="2 3">
    <name type="scientific">Portunus trituberculatus</name>
    <name type="common">Swimming crab</name>
    <name type="synonym">Neptunus trituberculatus</name>
    <dbReference type="NCBI Taxonomy" id="210409"/>
    <lineage>
        <taxon>Eukaryota</taxon>
        <taxon>Metazoa</taxon>
        <taxon>Ecdysozoa</taxon>
        <taxon>Arthropoda</taxon>
        <taxon>Crustacea</taxon>
        <taxon>Multicrustacea</taxon>
        <taxon>Malacostraca</taxon>
        <taxon>Eumalacostraca</taxon>
        <taxon>Eucarida</taxon>
        <taxon>Decapoda</taxon>
        <taxon>Pleocyemata</taxon>
        <taxon>Brachyura</taxon>
        <taxon>Eubrachyura</taxon>
        <taxon>Portunoidea</taxon>
        <taxon>Portunidae</taxon>
        <taxon>Portuninae</taxon>
        <taxon>Portunus</taxon>
    </lineage>
</organism>
<dbReference type="EMBL" id="VSRR010026527">
    <property type="protein sequence ID" value="MPC67635.1"/>
    <property type="molecule type" value="Genomic_DNA"/>
</dbReference>
<gene>
    <name evidence="2" type="ORF">E2C01_061812</name>
</gene>
<dbReference type="AlphaFoldDB" id="A0A5B7HDF3"/>
<feature type="chain" id="PRO_5023071424" description="Secreted protein" evidence="1">
    <location>
        <begin position="21"/>
        <end position="83"/>
    </location>
</feature>
<dbReference type="Proteomes" id="UP000324222">
    <property type="component" value="Unassembled WGS sequence"/>
</dbReference>
<keyword evidence="3" id="KW-1185">Reference proteome</keyword>
<evidence type="ECO:0008006" key="4">
    <source>
        <dbReference type="Google" id="ProtNLM"/>
    </source>
</evidence>
<protein>
    <recommendedName>
        <fullName evidence="4">Secreted protein</fullName>
    </recommendedName>
</protein>
<reference evidence="2 3" key="1">
    <citation type="submission" date="2019-05" db="EMBL/GenBank/DDBJ databases">
        <title>Another draft genome of Portunus trituberculatus and its Hox gene families provides insights of decapod evolution.</title>
        <authorList>
            <person name="Jeong J.-H."/>
            <person name="Song I."/>
            <person name="Kim S."/>
            <person name="Choi T."/>
            <person name="Kim D."/>
            <person name="Ryu S."/>
            <person name="Kim W."/>
        </authorList>
    </citation>
    <scope>NUCLEOTIDE SEQUENCE [LARGE SCALE GENOMIC DNA]</scope>
    <source>
        <tissue evidence="2">Muscle</tissue>
    </source>
</reference>
<proteinExistence type="predicted"/>
<accession>A0A5B7HDF3</accession>
<evidence type="ECO:0000256" key="1">
    <source>
        <dbReference type="SAM" id="SignalP"/>
    </source>
</evidence>
<evidence type="ECO:0000313" key="3">
    <source>
        <dbReference type="Proteomes" id="UP000324222"/>
    </source>
</evidence>
<comment type="caution">
    <text evidence="2">The sequence shown here is derived from an EMBL/GenBank/DDBJ whole genome shotgun (WGS) entry which is preliminary data.</text>
</comment>
<evidence type="ECO:0000313" key="2">
    <source>
        <dbReference type="EMBL" id="MPC67635.1"/>
    </source>
</evidence>
<feature type="signal peptide" evidence="1">
    <location>
        <begin position="1"/>
        <end position="20"/>
    </location>
</feature>
<keyword evidence="1" id="KW-0732">Signal</keyword>
<name>A0A5B7HDF3_PORTR</name>
<sequence length="83" mass="9246">MVRWVLLARLVSGSPSPALTFTLQLLLHLFLHPEPRKHLETHLKPEKIRLKNRFCSSGSWTGRAGHGAGRVLDKAGGLEGIKR</sequence>